<dbReference type="PANTHER" id="PTHR43101">
    <property type="entry name" value="BETA-FRUCTOSIDASE"/>
    <property type="match status" value="1"/>
</dbReference>
<evidence type="ECO:0000256" key="7">
    <source>
        <dbReference type="ARBA" id="ARBA00033367"/>
    </source>
</evidence>
<comment type="similarity">
    <text evidence="2 8">Belongs to the glycosyl hydrolase 32 family.</text>
</comment>
<dbReference type="InterPro" id="IPR013189">
    <property type="entry name" value="Glyco_hydro_32_C"/>
</dbReference>
<dbReference type="InterPro" id="IPR001362">
    <property type="entry name" value="Glyco_hydro_32"/>
</dbReference>
<comment type="function">
    <text evidence="9">Enables the bacterium to metabolize sucrose as a sole carbon source.</text>
</comment>
<evidence type="ECO:0000256" key="9">
    <source>
        <dbReference type="RuleBase" id="RU365015"/>
    </source>
</evidence>
<protein>
    <recommendedName>
        <fullName evidence="4 8">Sucrose-6-phosphate hydrolase</fullName>
        <ecNumber evidence="3 8">3.2.1.26</ecNumber>
    </recommendedName>
    <alternativeName>
        <fullName evidence="7 9">Invertase</fullName>
    </alternativeName>
</protein>
<dbReference type="GO" id="GO:0016787">
    <property type="term" value="F:hydrolase activity"/>
    <property type="evidence" value="ECO:0007669"/>
    <property type="project" value="UniProtKB-KW"/>
</dbReference>
<comment type="caution">
    <text evidence="12">The sequence shown here is derived from an EMBL/GenBank/DDBJ whole genome shotgun (WGS) entry which is preliminary data.</text>
</comment>
<evidence type="ECO:0000256" key="1">
    <source>
        <dbReference type="ARBA" id="ARBA00004914"/>
    </source>
</evidence>
<evidence type="ECO:0000256" key="8">
    <source>
        <dbReference type="RuleBase" id="RU362110"/>
    </source>
</evidence>
<dbReference type="InterPro" id="IPR013320">
    <property type="entry name" value="ConA-like_dom_sf"/>
</dbReference>
<keyword evidence="6 8" id="KW-0326">Glycosidase</keyword>
<evidence type="ECO:0000256" key="6">
    <source>
        <dbReference type="ARBA" id="ARBA00023295"/>
    </source>
</evidence>
<dbReference type="SUPFAM" id="SSF49899">
    <property type="entry name" value="Concanavalin A-like lectins/glucanases"/>
    <property type="match status" value="1"/>
</dbReference>
<reference evidence="12 13" key="1">
    <citation type="submission" date="2020-08" db="EMBL/GenBank/DDBJ databases">
        <title>Genome public.</title>
        <authorList>
            <person name="Liu C."/>
            <person name="Sun Q."/>
        </authorList>
    </citation>
    <scope>NUCLEOTIDE SEQUENCE [LARGE SCALE GENOMIC DNA]</scope>
    <source>
        <strain evidence="12 13">NSJ-36</strain>
    </source>
</reference>
<dbReference type="Pfam" id="PF08244">
    <property type="entry name" value="Glyco_hydro_32C"/>
    <property type="match status" value="1"/>
</dbReference>
<dbReference type="PROSITE" id="PS00609">
    <property type="entry name" value="GLYCOSYL_HYDROL_F32"/>
    <property type="match status" value="1"/>
</dbReference>
<comment type="pathway">
    <text evidence="1 9">Glycan biosynthesis; sucrose metabolism.</text>
</comment>
<sequence>MNKLSKANEYVAKNHIAKEELPVFHVTPPCGWMNDPNGFSAFQGKAHLFYQFHPYSDAWGPMHWGHCETEDFMKWTELPVALAPDQSYDAAGCFSGSGIETEQGHLLVYTGVIEKEENGEKICRQNQCIALGDGKTYVKTEGNPVVTGEMLPQTFSREHFRDPKIGKQEDGYYMVVGNKTEDGVPQVVMFSSEDLKEWKYVSVLASDEEGKYGSMWECPDFFLLDGEYVLITSPQDISAGPELHNGNNSVYYLGKYEKKTHKFHYEQVYSLDDGLDFYAPQTMQTPDGRRIMIGWMKSWDSDVRPAGQKWNGMMTLPRELRMEQGRLMQCPVREIEKYYKNSVSYERENIQGIRKLENISGRVLDMTVEITDGDYREFTVDFAQDAQHKVSFSYYKNKKMFEIDRTYSGMVRDVLSNRKVRVKSSDAKMKMRFILDKYSAEIFINDGAQVFSTTFYTPMNADGIQFVCDGSAVVNIHKHDIEVK</sequence>
<dbReference type="SMART" id="SM00640">
    <property type="entry name" value="Glyco_32"/>
    <property type="match status" value="1"/>
</dbReference>
<dbReference type="InterPro" id="IPR013148">
    <property type="entry name" value="Glyco_hydro_32_N"/>
</dbReference>
<dbReference type="PANTHER" id="PTHR43101:SF1">
    <property type="entry name" value="BETA-FRUCTOSIDASE"/>
    <property type="match status" value="1"/>
</dbReference>
<evidence type="ECO:0000256" key="3">
    <source>
        <dbReference type="ARBA" id="ARBA00012758"/>
    </source>
</evidence>
<feature type="domain" description="Glycosyl hydrolase family 32 C-terminal" evidence="11">
    <location>
        <begin position="334"/>
        <end position="473"/>
    </location>
</feature>
<keyword evidence="13" id="KW-1185">Reference proteome</keyword>
<dbReference type="EC" id="3.2.1.26" evidence="3 8"/>
<organism evidence="12 13">
    <name type="scientific">Dorea hominis</name>
    <dbReference type="NCBI Taxonomy" id="2763040"/>
    <lineage>
        <taxon>Bacteria</taxon>
        <taxon>Bacillati</taxon>
        <taxon>Bacillota</taxon>
        <taxon>Clostridia</taxon>
        <taxon>Lachnospirales</taxon>
        <taxon>Lachnospiraceae</taxon>
        <taxon>Dorea</taxon>
    </lineage>
</organism>
<feature type="domain" description="Glycosyl hydrolase family 32 N-terminal" evidence="10">
    <location>
        <begin position="25"/>
        <end position="331"/>
    </location>
</feature>
<dbReference type="InterPro" id="IPR023296">
    <property type="entry name" value="Glyco_hydro_beta-prop_sf"/>
</dbReference>
<evidence type="ECO:0000259" key="10">
    <source>
        <dbReference type="Pfam" id="PF00251"/>
    </source>
</evidence>
<dbReference type="EMBL" id="JACOOY010000003">
    <property type="protein sequence ID" value="MBC5664262.1"/>
    <property type="molecule type" value="Genomic_DNA"/>
</dbReference>
<keyword evidence="9" id="KW-0119">Carbohydrate metabolism</keyword>
<evidence type="ECO:0000259" key="11">
    <source>
        <dbReference type="Pfam" id="PF08244"/>
    </source>
</evidence>
<evidence type="ECO:0000256" key="4">
    <source>
        <dbReference type="ARBA" id="ARBA00019623"/>
    </source>
</evidence>
<evidence type="ECO:0000256" key="2">
    <source>
        <dbReference type="ARBA" id="ARBA00009902"/>
    </source>
</evidence>
<dbReference type="SUPFAM" id="SSF75005">
    <property type="entry name" value="Arabinanase/levansucrase/invertase"/>
    <property type="match status" value="1"/>
</dbReference>
<dbReference type="InterPro" id="IPR006232">
    <property type="entry name" value="Suc6P_hydrolase"/>
</dbReference>
<dbReference type="InterPro" id="IPR051214">
    <property type="entry name" value="GH32_Enzymes"/>
</dbReference>
<proteinExistence type="inferred from homology"/>
<dbReference type="Gene3D" id="2.60.120.560">
    <property type="entry name" value="Exo-inulinase, domain 1"/>
    <property type="match status" value="1"/>
</dbReference>
<evidence type="ECO:0000313" key="12">
    <source>
        <dbReference type="EMBL" id="MBC5664262.1"/>
    </source>
</evidence>
<accession>A0ABR7ESD9</accession>
<comment type="catalytic activity">
    <reaction evidence="8">
        <text>Hydrolysis of terminal non-reducing beta-D-fructofuranoside residues in beta-D-fructofuranosides.</text>
        <dbReference type="EC" id="3.2.1.26"/>
    </reaction>
</comment>
<gene>
    <name evidence="12" type="ORF">H8S07_03025</name>
</gene>
<dbReference type="RefSeq" id="WP_186855395.1">
    <property type="nucleotide sequence ID" value="NZ_JACOOY010000003.1"/>
</dbReference>
<dbReference type="Gene3D" id="2.115.10.20">
    <property type="entry name" value="Glycosyl hydrolase domain, family 43"/>
    <property type="match status" value="1"/>
</dbReference>
<dbReference type="Pfam" id="PF00251">
    <property type="entry name" value="Glyco_hydro_32N"/>
    <property type="match status" value="1"/>
</dbReference>
<name>A0ABR7ESD9_9FIRM</name>
<dbReference type="CDD" id="cd08996">
    <property type="entry name" value="GH32_FFase"/>
    <property type="match status" value="1"/>
</dbReference>
<dbReference type="NCBIfam" id="TIGR01322">
    <property type="entry name" value="scrB_fam"/>
    <property type="match status" value="1"/>
</dbReference>
<evidence type="ECO:0000256" key="5">
    <source>
        <dbReference type="ARBA" id="ARBA00022801"/>
    </source>
</evidence>
<comment type="subcellular location">
    <subcellularLocation>
        <location evidence="9">Cytoplasm</location>
    </subcellularLocation>
</comment>
<dbReference type="Proteomes" id="UP000647235">
    <property type="component" value="Unassembled WGS sequence"/>
</dbReference>
<dbReference type="InterPro" id="IPR018053">
    <property type="entry name" value="Glyco_hydro_32_AS"/>
</dbReference>
<keyword evidence="9" id="KW-0963">Cytoplasm</keyword>
<evidence type="ECO:0000313" key="13">
    <source>
        <dbReference type="Proteomes" id="UP000647235"/>
    </source>
</evidence>
<keyword evidence="5 8" id="KW-0378">Hydrolase</keyword>